<name>A0AAU9SLU3_THLAR</name>
<reference evidence="1 2" key="1">
    <citation type="submission" date="2022-03" db="EMBL/GenBank/DDBJ databases">
        <authorList>
            <person name="Nunn A."/>
            <person name="Chopra R."/>
            <person name="Nunn A."/>
            <person name="Contreras Garrido A."/>
        </authorList>
    </citation>
    <scope>NUCLEOTIDE SEQUENCE [LARGE SCALE GENOMIC DNA]</scope>
</reference>
<proteinExistence type="predicted"/>
<organism evidence="1 2">
    <name type="scientific">Thlaspi arvense</name>
    <name type="common">Field penny-cress</name>
    <dbReference type="NCBI Taxonomy" id="13288"/>
    <lineage>
        <taxon>Eukaryota</taxon>
        <taxon>Viridiplantae</taxon>
        <taxon>Streptophyta</taxon>
        <taxon>Embryophyta</taxon>
        <taxon>Tracheophyta</taxon>
        <taxon>Spermatophyta</taxon>
        <taxon>Magnoliopsida</taxon>
        <taxon>eudicotyledons</taxon>
        <taxon>Gunneridae</taxon>
        <taxon>Pentapetalae</taxon>
        <taxon>rosids</taxon>
        <taxon>malvids</taxon>
        <taxon>Brassicales</taxon>
        <taxon>Brassicaceae</taxon>
        <taxon>Thlaspideae</taxon>
        <taxon>Thlaspi</taxon>
    </lineage>
</organism>
<accession>A0AAU9SLU3</accession>
<evidence type="ECO:0000313" key="1">
    <source>
        <dbReference type="EMBL" id="CAH2066195.1"/>
    </source>
</evidence>
<sequence length="124" mass="13572">MASLSGIVERELGASSPRSKLLITSESSLASVASLSMPLIQEIVLSADIRCSDCQEKIAGIMSRMIETYSILVSVLEKEVTLTCTYSGDRRVSKTYGEAILCKISTFKRMIFPSSRKQQLNSIS</sequence>
<dbReference type="PANTHER" id="PTHR47294:SF6">
    <property type="entry name" value="HMA DOMAIN-CONTAINING PROTEIN"/>
    <property type="match status" value="1"/>
</dbReference>
<protein>
    <recommendedName>
        <fullName evidence="3">HMA domain-containing protein</fullName>
    </recommendedName>
</protein>
<dbReference type="Proteomes" id="UP000836841">
    <property type="component" value="Chromosome 5"/>
</dbReference>
<dbReference type="EMBL" id="OU466861">
    <property type="protein sequence ID" value="CAH2066195.1"/>
    <property type="molecule type" value="Genomic_DNA"/>
</dbReference>
<gene>
    <name evidence="1" type="ORF">TAV2_LOCUS17728</name>
</gene>
<evidence type="ECO:0000313" key="2">
    <source>
        <dbReference type="Proteomes" id="UP000836841"/>
    </source>
</evidence>
<dbReference type="AlphaFoldDB" id="A0AAU9SLU3"/>
<dbReference type="PANTHER" id="PTHR47294">
    <property type="entry name" value="OS08G0431150 PROTEIN"/>
    <property type="match status" value="1"/>
</dbReference>
<keyword evidence="2" id="KW-1185">Reference proteome</keyword>
<evidence type="ECO:0008006" key="3">
    <source>
        <dbReference type="Google" id="ProtNLM"/>
    </source>
</evidence>